<dbReference type="AlphaFoldDB" id="A0A7Y4KEW0"/>
<sequence>MAEKRTKTPREVLRTYFDEHEVEPEVLRAWKELDTTVEGVALRLAADLAQLKGDAK</sequence>
<organism evidence="1 2">
    <name type="scientific">Corallococcus exercitus</name>
    <dbReference type="NCBI Taxonomy" id="2316736"/>
    <lineage>
        <taxon>Bacteria</taxon>
        <taxon>Pseudomonadati</taxon>
        <taxon>Myxococcota</taxon>
        <taxon>Myxococcia</taxon>
        <taxon>Myxococcales</taxon>
        <taxon>Cystobacterineae</taxon>
        <taxon>Myxococcaceae</taxon>
        <taxon>Corallococcus</taxon>
    </lineage>
</organism>
<protein>
    <submittedName>
        <fullName evidence="1">Uncharacterized protein</fullName>
    </submittedName>
</protein>
<evidence type="ECO:0000313" key="2">
    <source>
        <dbReference type="Proteomes" id="UP000563426"/>
    </source>
</evidence>
<reference evidence="1 2" key="1">
    <citation type="submission" date="2020-05" db="EMBL/GenBank/DDBJ databases">
        <authorList>
            <person name="Whitworth D."/>
        </authorList>
    </citation>
    <scope>NUCLEOTIDE SEQUENCE [LARGE SCALE GENOMIC DNA]</scope>
    <source>
        <strain evidence="1 2">AB043B</strain>
    </source>
</reference>
<comment type="caution">
    <text evidence="1">The sequence shown here is derived from an EMBL/GenBank/DDBJ whole genome shotgun (WGS) entry which is preliminary data.</text>
</comment>
<accession>A0A7Y4KEW0</accession>
<evidence type="ECO:0000313" key="1">
    <source>
        <dbReference type="EMBL" id="NOK32382.1"/>
    </source>
</evidence>
<keyword evidence="2" id="KW-1185">Reference proteome</keyword>
<proteinExistence type="predicted"/>
<dbReference type="RefSeq" id="WP_171433092.1">
    <property type="nucleotide sequence ID" value="NZ_JABFJV010000012.1"/>
</dbReference>
<name>A0A7Y4KEW0_9BACT</name>
<gene>
    <name evidence="1" type="ORF">HMI49_04100</name>
</gene>
<dbReference type="Proteomes" id="UP000563426">
    <property type="component" value="Unassembled WGS sequence"/>
</dbReference>
<dbReference type="EMBL" id="JABFJV010000012">
    <property type="protein sequence ID" value="NOK32382.1"/>
    <property type="molecule type" value="Genomic_DNA"/>
</dbReference>